<accession>A0A4R3T872</accession>
<feature type="transmembrane region" description="Helical" evidence="1">
    <location>
        <begin position="75"/>
        <end position="95"/>
    </location>
</feature>
<dbReference type="RefSeq" id="WP_132225190.1">
    <property type="nucleotide sequence ID" value="NZ_JANKBG010000015.1"/>
</dbReference>
<feature type="transmembrane region" description="Helical" evidence="1">
    <location>
        <begin position="52"/>
        <end position="69"/>
    </location>
</feature>
<evidence type="ECO:0000313" key="3">
    <source>
        <dbReference type="Proteomes" id="UP000295773"/>
    </source>
</evidence>
<keyword evidence="1" id="KW-0472">Membrane</keyword>
<dbReference type="EMBL" id="SMBP01000016">
    <property type="protein sequence ID" value="TCU57742.1"/>
    <property type="molecule type" value="Genomic_DNA"/>
</dbReference>
<keyword evidence="1" id="KW-1133">Transmembrane helix</keyword>
<gene>
    <name evidence="2" type="ORF">EDD61_11655</name>
</gene>
<organism evidence="2 3">
    <name type="scientific">Longicatena caecimuris</name>
    <dbReference type="NCBI Taxonomy" id="1796635"/>
    <lineage>
        <taxon>Bacteria</taxon>
        <taxon>Bacillati</taxon>
        <taxon>Bacillota</taxon>
        <taxon>Erysipelotrichia</taxon>
        <taxon>Erysipelotrichales</taxon>
        <taxon>Erysipelotrichaceae</taxon>
        <taxon>Longicatena</taxon>
    </lineage>
</organism>
<proteinExistence type="predicted"/>
<keyword evidence="1" id="KW-0812">Transmembrane</keyword>
<dbReference type="AlphaFoldDB" id="A0A4R3T872"/>
<sequence>MAFMIWMFIAVCFLLLGVYCFHAKKAVRFWANDEEAIVVKNIRAYNKAMGKLWTWAGIFFGLLELPFVLKQNSPLSIVSILGCLPWVIVVMLWGMRIEDKYRQ</sequence>
<evidence type="ECO:0000256" key="1">
    <source>
        <dbReference type="SAM" id="Phobius"/>
    </source>
</evidence>
<dbReference type="Proteomes" id="UP000295773">
    <property type="component" value="Unassembled WGS sequence"/>
</dbReference>
<keyword evidence="3" id="KW-1185">Reference proteome</keyword>
<protein>
    <recommendedName>
        <fullName evidence="4">DUF3784 domain-containing protein</fullName>
    </recommendedName>
</protein>
<name>A0A4R3T872_9FIRM</name>
<evidence type="ECO:0000313" key="2">
    <source>
        <dbReference type="EMBL" id="TCU57742.1"/>
    </source>
</evidence>
<evidence type="ECO:0008006" key="4">
    <source>
        <dbReference type="Google" id="ProtNLM"/>
    </source>
</evidence>
<comment type="caution">
    <text evidence="2">The sequence shown here is derived from an EMBL/GenBank/DDBJ whole genome shotgun (WGS) entry which is preliminary data.</text>
</comment>
<reference evidence="2 3" key="1">
    <citation type="submission" date="2019-03" db="EMBL/GenBank/DDBJ databases">
        <title>Genomic Encyclopedia of Type Strains, Phase IV (KMG-IV): sequencing the most valuable type-strain genomes for metagenomic binning, comparative biology and taxonomic classification.</title>
        <authorList>
            <person name="Goeker M."/>
        </authorList>
    </citation>
    <scope>NUCLEOTIDE SEQUENCE [LARGE SCALE GENOMIC DNA]</scope>
    <source>
        <strain evidence="2 3">DSM 29481</strain>
    </source>
</reference>
<feature type="transmembrane region" description="Helical" evidence="1">
    <location>
        <begin position="6"/>
        <end position="22"/>
    </location>
</feature>